<dbReference type="CTD" id="4539"/>
<dbReference type="RefSeq" id="YP_009328078.1">
    <property type="nucleotide sequence ID" value="NC_032075.1"/>
</dbReference>
<dbReference type="EMBL" id="KX673196">
    <property type="protein sequence ID" value="APD14852.1"/>
    <property type="molecule type" value="Genomic_DNA"/>
</dbReference>
<evidence type="ECO:0000256" key="8">
    <source>
        <dbReference type="ARBA" id="ARBA00023136"/>
    </source>
</evidence>
<accession>A0A1J0M4B6</accession>
<comment type="similarity">
    <text evidence="2">Belongs to the complex I subunit 4L family.</text>
</comment>
<proteinExistence type="inferred from homology"/>
<dbReference type="GO" id="GO:0008137">
    <property type="term" value="F:NADH dehydrogenase (ubiquinone) activity"/>
    <property type="evidence" value="ECO:0007669"/>
    <property type="project" value="UniProtKB-EC"/>
</dbReference>
<keyword evidence="6 11" id="KW-1133">Transmembrane helix</keyword>
<keyword evidence="8 11" id="KW-0472">Membrane</keyword>
<dbReference type="Pfam" id="PF00420">
    <property type="entry name" value="Oxidored_q2"/>
    <property type="match status" value="1"/>
</dbReference>
<feature type="transmembrane region" description="Helical" evidence="11">
    <location>
        <begin position="56"/>
        <end position="81"/>
    </location>
</feature>
<dbReference type="GeneID" id="30513927"/>
<evidence type="ECO:0000256" key="10">
    <source>
        <dbReference type="ARBA" id="ARBA00049551"/>
    </source>
</evidence>
<reference evidence="12" key="1">
    <citation type="journal article" date="2016" name="Sci. Rep.">
        <title>Molecular phylogeny of Polyneoptera (Insecta) inferred from expanded mitogenomic data.</title>
        <authorList>
            <person name="Song N."/>
            <person name="Li H."/>
            <person name="Song F."/>
            <person name="Cai W."/>
        </authorList>
    </citation>
    <scope>NUCLEOTIDE SEQUENCE</scope>
</reference>
<dbReference type="Gene3D" id="1.10.287.3510">
    <property type="match status" value="1"/>
</dbReference>
<dbReference type="GO" id="GO:0016020">
    <property type="term" value="C:membrane"/>
    <property type="evidence" value="ECO:0007669"/>
    <property type="project" value="UniProtKB-SubCell"/>
</dbReference>
<evidence type="ECO:0000256" key="4">
    <source>
        <dbReference type="ARBA" id="ARBA00022692"/>
    </source>
</evidence>
<evidence type="ECO:0000256" key="2">
    <source>
        <dbReference type="ARBA" id="ARBA00010519"/>
    </source>
</evidence>
<evidence type="ECO:0000256" key="3">
    <source>
        <dbReference type="ARBA" id="ARBA00016612"/>
    </source>
</evidence>
<evidence type="ECO:0000256" key="9">
    <source>
        <dbReference type="ARBA" id="ARBA00031586"/>
    </source>
</evidence>
<evidence type="ECO:0000313" key="12">
    <source>
        <dbReference type="EMBL" id="APD14852.1"/>
    </source>
</evidence>
<gene>
    <name evidence="12" type="primary">ND4L</name>
</gene>
<keyword evidence="12" id="KW-0496">Mitochondrion</keyword>
<evidence type="ECO:0000256" key="1">
    <source>
        <dbReference type="ARBA" id="ARBA00004141"/>
    </source>
</evidence>
<keyword evidence="4 11" id="KW-0812">Transmembrane</keyword>
<evidence type="ECO:0000256" key="7">
    <source>
        <dbReference type="ARBA" id="ARBA00023027"/>
    </source>
</evidence>
<evidence type="ECO:0000256" key="6">
    <source>
        <dbReference type="ARBA" id="ARBA00022989"/>
    </source>
</evidence>
<evidence type="ECO:0000256" key="11">
    <source>
        <dbReference type="SAM" id="Phobius"/>
    </source>
</evidence>
<comment type="catalytic activity">
    <reaction evidence="10">
        <text>a ubiquinone + NADH + 5 H(+)(in) = a ubiquinol + NAD(+) + 4 H(+)(out)</text>
        <dbReference type="Rhea" id="RHEA:29091"/>
        <dbReference type="Rhea" id="RHEA-COMP:9565"/>
        <dbReference type="Rhea" id="RHEA-COMP:9566"/>
        <dbReference type="ChEBI" id="CHEBI:15378"/>
        <dbReference type="ChEBI" id="CHEBI:16389"/>
        <dbReference type="ChEBI" id="CHEBI:17976"/>
        <dbReference type="ChEBI" id="CHEBI:57540"/>
        <dbReference type="ChEBI" id="CHEBI:57945"/>
        <dbReference type="EC" id="7.1.1.2"/>
    </reaction>
</comment>
<keyword evidence="7" id="KW-0520">NAD</keyword>
<geneLocation type="mitochondrion" evidence="12"/>
<name>A0A1J0M4B6_9NEOP</name>
<dbReference type="AlphaFoldDB" id="A0A1J0M4B6"/>
<protein>
    <recommendedName>
        <fullName evidence="3">NADH-ubiquinone oxidoreductase chain 4L</fullName>
    </recommendedName>
    <alternativeName>
        <fullName evidence="9">NADH dehydrogenase subunit 4L</fullName>
    </alternativeName>
</protein>
<keyword evidence="5" id="KW-1278">Translocase</keyword>
<feature type="transmembrane region" description="Helical" evidence="11">
    <location>
        <begin position="6"/>
        <end position="22"/>
    </location>
</feature>
<sequence length="95" mass="10331">MNNPITFLTVMIAIISLASIASKRKHLLSTLLALELMALATLMLLTFHLLKSSNEISILMSLLTISACEGTIGLSILVSLIRSHGNDVFKSFNML</sequence>
<evidence type="ECO:0000256" key="5">
    <source>
        <dbReference type="ARBA" id="ARBA00022967"/>
    </source>
</evidence>
<dbReference type="InterPro" id="IPR039428">
    <property type="entry name" value="NUOK/Mnh_C1-like"/>
</dbReference>
<organism evidence="12">
    <name type="scientific">Euborellia arcanum</name>
    <dbReference type="NCBI Taxonomy" id="1610841"/>
    <lineage>
        <taxon>Eukaryota</taxon>
        <taxon>Metazoa</taxon>
        <taxon>Ecdysozoa</taxon>
        <taxon>Arthropoda</taxon>
        <taxon>Hexapoda</taxon>
        <taxon>Insecta</taxon>
        <taxon>Pterygota</taxon>
        <taxon>Neoptera</taxon>
        <taxon>Polyneoptera</taxon>
        <taxon>Dermaptera</taxon>
        <taxon>Neodermaptera</taxon>
        <taxon>Epidermaptera</taxon>
        <taxon>Anisolabidoidea</taxon>
        <taxon>Anisolabididae</taxon>
        <taxon>Euborellia</taxon>
    </lineage>
</organism>
<feature type="transmembrane region" description="Helical" evidence="11">
    <location>
        <begin position="29"/>
        <end position="50"/>
    </location>
</feature>
<comment type="subcellular location">
    <subcellularLocation>
        <location evidence="1">Membrane</location>
        <topology evidence="1">Multi-pass membrane protein</topology>
    </subcellularLocation>
</comment>